<proteinExistence type="inferred from homology"/>
<name>A0ABX5CR62_9ALTE</name>
<evidence type="ECO:0000256" key="2">
    <source>
        <dbReference type="ARBA" id="ARBA00022801"/>
    </source>
</evidence>
<dbReference type="InterPro" id="IPR051540">
    <property type="entry name" value="S-2-haloacid_dehalogenase"/>
</dbReference>
<dbReference type="Gene3D" id="3.40.50.1000">
    <property type="entry name" value="HAD superfamily/HAD-like"/>
    <property type="match status" value="1"/>
</dbReference>
<keyword evidence="4" id="KW-0732">Signal</keyword>
<comment type="catalytic activity">
    <reaction evidence="3">
        <text>an (S)-2-haloacid + H2O = a (2R)-2-hydroxycarboxylate + a halide anion + H(+)</text>
        <dbReference type="Rhea" id="RHEA:11192"/>
        <dbReference type="ChEBI" id="CHEBI:15377"/>
        <dbReference type="ChEBI" id="CHEBI:15378"/>
        <dbReference type="ChEBI" id="CHEBI:16042"/>
        <dbReference type="ChEBI" id="CHEBI:58314"/>
        <dbReference type="ChEBI" id="CHEBI:137405"/>
        <dbReference type="EC" id="3.8.1.2"/>
    </reaction>
</comment>
<dbReference type="EC" id="3.8.1.2" evidence="3"/>
<dbReference type="InterPro" id="IPR006439">
    <property type="entry name" value="HAD-SF_hydro_IA"/>
</dbReference>
<dbReference type="RefSeq" id="WP_105931036.1">
    <property type="nucleotide sequence ID" value="NZ_PVNO01000025.1"/>
</dbReference>
<accession>A0ABX5CR62</accession>
<feature type="chain" id="PRO_5045147205" description="(S)-2-haloacid dehalogenase" evidence="4">
    <location>
        <begin position="30"/>
        <end position="274"/>
    </location>
</feature>
<keyword evidence="2 3" id="KW-0378">Hydrolase</keyword>
<keyword evidence="6" id="KW-1185">Reference proteome</keyword>
<protein>
    <recommendedName>
        <fullName evidence="3">(S)-2-haloacid dehalogenase</fullName>
        <ecNumber evidence="3">3.8.1.2</ecNumber>
    </recommendedName>
    <alternativeName>
        <fullName evidence="3">2-haloalkanoic acid dehalogenase</fullName>
    </alternativeName>
    <alternativeName>
        <fullName evidence="3">Halocarboxylic acid halidohydrolase</fullName>
    </alternativeName>
    <alternativeName>
        <fullName evidence="3">L-2-haloacid dehalogenase</fullName>
    </alternativeName>
</protein>
<gene>
    <name evidence="5" type="ORF">C6Y39_09565</name>
</gene>
<dbReference type="SUPFAM" id="SSF56784">
    <property type="entry name" value="HAD-like"/>
    <property type="match status" value="1"/>
</dbReference>
<dbReference type="CDD" id="cd02588">
    <property type="entry name" value="HAD_L2-DEX"/>
    <property type="match status" value="1"/>
</dbReference>
<evidence type="ECO:0000256" key="4">
    <source>
        <dbReference type="SAM" id="SignalP"/>
    </source>
</evidence>
<dbReference type="SFLD" id="SFLDG01129">
    <property type="entry name" value="C1.5:_HAD__Beta-PGM__Phosphata"/>
    <property type="match status" value="1"/>
</dbReference>
<evidence type="ECO:0000313" key="6">
    <source>
        <dbReference type="Proteomes" id="UP000239539"/>
    </source>
</evidence>
<comment type="function">
    <text evidence="3">Catalyzes the hydrolytic dehalogenation of small (S)-2-haloalkanoic acids to yield the corresponding (R)-2-hydroxyalkanoic acids.</text>
</comment>
<organism evidence="5 6">
    <name type="scientific">Alteromonas gracilis</name>
    <dbReference type="NCBI Taxonomy" id="1479524"/>
    <lineage>
        <taxon>Bacteria</taxon>
        <taxon>Pseudomonadati</taxon>
        <taxon>Pseudomonadota</taxon>
        <taxon>Gammaproteobacteria</taxon>
        <taxon>Alteromonadales</taxon>
        <taxon>Alteromonadaceae</taxon>
        <taxon>Alteromonas/Salinimonas group</taxon>
        <taxon>Alteromonas</taxon>
    </lineage>
</organism>
<dbReference type="NCBIfam" id="TIGR01493">
    <property type="entry name" value="HAD-SF-IA-v2"/>
    <property type="match status" value="1"/>
</dbReference>
<dbReference type="Gene3D" id="1.10.150.240">
    <property type="entry name" value="Putative phosphatase, domain 2"/>
    <property type="match status" value="1"/>
</dbReference>
<evidence type="ECO:0000256" key="1">
    <source>
        <dbReference type="ARBA" id="ARBA00008106"/>
    </source>
</evidence>
<reference evidence="6" key="1">
    <citation type="journal article" date="2020" name="Int. J. Syst. Evol. Microbiol.">
        <title>Alteromonas alba sp. nov., a marine bacterium isolated from the seawater of the West Pacific Ocean.</title>
        <authorList>
            <person name="Sun C."/>
            <person name="Wu Y.-H."/>
            <person name="Xamxidin M."/>
            <person name="Cheng H."/>
            <person name="Xu X.-W."/>
        </authorList>
    </citation>
    <scope>NUCLEOTIDE SEQUENCE [LARGE SCALE GENOMIC DNA]</scope>
    <source>
        <strain evidence="6">9a2</strain>
    </source>
</reference>
<evidence type="ECO:0000256" key="3">
    <source>
        <dbReference type="RuleBase" id="RU368077"/>
    </source>
</evidence>
<dbReference type="InterPro" id="IPR023214">
    <property type="entry name" value="HAD_sf"/>
</dbReference>
<dbReference type="SFLD" id="SFLDS00003">
    <property type="entry name" value="Haloacid_Dehalogenase"/>
    <property type="match status" value="1"/>
</dbReference>
<sequence length="274" mass="29989">MTRFLSKHIPTFLCATSLVLSVVSAQLSAQTHESRHSQQEPNTQVTSKLKAPKIIFFDVNETLLDLTAMRSSVGEALGGRDDLLPLWFSTMLHHSLVDSTTGRFHTFGEVGVASLLMVAEIEGIELTKAQAKTAIVTPLRSLPPHPDVRDGLQALKDKGYKLVSLTNSSNQGVYTQFKNADLLSYFDERLSVEDINLYKPDTRTYEWAIEKMGIAPEDAMLVAAHGWDIAGAKQAGWQAAFIARPGKVLYPLAIAPDTVVSGLDELVSQLPDAK</sequence>
<dbReference type="InterPro" id="IPR023198">
    <property type="entry name" value="PGP-like_dom2"/>
</dbReference>
<dbReference type="PANTHER" id="PTHR43316">
    <property type="entry name" value="HYDROLASE, HALOACID DELAHOGENASE-RELATED"/>
    <property type="match status" value="1"/>
</dbReference>
<dbReference type="Pfam" id="PF00702">
    <property type="entry name" value="Hydrolase"/>
    <property type="match status" value="1"/>
</dbReference>
<comment type="similarity">
    <text evidence="1 3">Belongs to the HAD-like hydrolase superfamily. S-2-haloalkanoic acid dehalogenase family.</text>
</comment>
<dbReference type="NCBIfam" id="TIGR01428">
    <property type="entry name" value="HAD_type_II"/>
    <property type="match status" value="1"/>
</dbReference>
<dbReference type="PRINTS" id="PR00413">
    <property type="entry name" value="HADHALOGNASE"/>
</dbReference>
<feature type="signal peptide" evidence="4">
    <location>
        <begin position="1"/>
        <end position="29"/>
    </location>
</feature>
<dbReference type="InterPro" id="IPR036412">
    <property type="entry name" value="HAD-like_sf"/>
</dbReference>
<evidence type="ECO:0000313" key="5">
    <source>
        <dbReference type="EMBL" id="PRO68806.1"/>
    </source>
</evidence>
<comment type="caution">
    <text evidence="5">The sequence shown here is derived from an EMBL/GenBank/DDBJ whole genome shotgun (WGS) entry which is preliminary data.</text>
</comment>
<dbReference type="InterPro" id="IPR006328">
    <property type="entry name" value="2-HAD"/>
</dbReference>
<dbReference type="Proteomes" id="UP000239539">
    <property type="component" value="Unassembled WGS sequence"/>
</dbReference>
<dbReference type="EMBL" id="PVNO01000025">
    <property type="protein sequence ID" value="PRO68806.1"/>
    <property type="molecule type" value="Genomic_DNA"/>
</dbReference>
<dbReference type="PANTHER" id="PTHR43316:SF3">
    <property type="entry name" value="HALOACID DEHALOGENASE, TYPE II (AFU_ORTHOLOGUE AFUA_2G07750)-RELATED"/>
    <property type="match status" value="1"/>
</dbReference>